<keyword evidence="2 3" id="KW-0040">ANK repeat</keyword>
<keyword evidence="5" id="KW-1185">Reference proteome</keyword>
<dbReference type="PROSITE" id="PS50297">
    <property type="entry name" value="ANK_REP_REGION"/>
    <property type="match status" value="1"/>
</dbReference>
<dbReference type="InterPro" id="IPR036770">
    <property type="entry name" value="Ankyrin_rpt-contain_sf"/>
</dbReference>
<sequence>MENSTTQYSDSGGNCGFLNLGFDILSNIFIESMNEKLIKVSEIFHEISQNASVQLRIYLKWIGSKDIDDKDCDHHYSMFHLNDMLKELKILENHKFVVGLIKNDPFNLFYKHIFRRAIKNQNIKVLEVLLNGSRIKKIRESNNELELVPYEKRQLYTVEPLIDINETHFEYVAFGTLETLEIVKNAHKIKISVEKDHGITSDMGVGYEKYVSIHRPLEKNAILKFHAGIKKFDLETVKLHFENVDIDEDDFNTAFEVYSKSQCLVVVKFLIDYGIKRQFQLSRWSLILLFAYNTNEIIQCVIEAIEKYVGIYRLMKYAIYIQNKFWVNYFLSKGVEIRYNNYQILKQAISNKKTLSILCLLDRIDLSDLDIEIQKSLILSTDTVNSEYLSALINKGIDIHLDDDKMFRIVAEETRSFEKDLALMKRLLDLGTNVYANKSIYLKNVIKYNPTMAIVILKHSHKPHPNSNLLFKVACNCGIHENDVFDKNIEAKPSKIKEIVELILSKEEGLAKKNKHLFFVLLQHERFELCKPFLVNGLSLNNKKGSKILKYAIIEKINKLITFLLEWNVRLCYRPQKLFWYACRNQFLNVVEKFLEKRLAKRKSIEYELNIACQNNDIVVLELLLKYSSEKEKNELINFNYGSPLSLATKNGNGKIVDILLSNRANINVKNKKLFLNACRFGYVEIITEFFKEWKQNGNMDKKILNRGTILAASNNRETYSMVIQHINDSKRNILSQNTLNQLLTIFCKNGNLELVKEIVDVGGDVESIDNCVLLEIYELRNIDLLAYLLENGLNKNQLNTIQFIKSCEEGDMKNTGLMLDEGVNINVNNSFGLRIVCEKGNLEMVRFLFKRGAKFSTFTKTIPSMTDFFQY</sequence>
<dbReference type="Gene3D" id="1.25.40.20">
    <property type="entry name" value="Ankyrin repeat-containing domain"/>
    <property type="match status" value="2"/>
</dbReference>
<dbReference type="Pfam" id="PF12796">
    <property type="entry name" value="Ank_2"/>
    <property type="match status" value="1"/>
</dbReference>
<proteinExistence type="predicted"/>
<gene>
    <name evidence="4" type="ORF">BB559_000981</name>
</gene>
<dbReference type="SUPFAM" id="SSF48403">
    <property type="entry name" value="Ankyrin repeat"/>
    <property type="match status" value="1"/>
</dbReference>
<evidence type="ECO:0000313" key="5">
    <source>
        <dbReference type="Proteomes" id="UP000245699"/>
    </source>
</evidence>
<evidence type="ECO:0000256" key="2">
    <source>
        <dbReference type="ARBA" id="ARBA00023043"/>
    </source>
</evidence>
<name>A0A2T9Z3D8_9FUNG</name>
<dbReference type="OrthoDB" id="194358at2759"/>
<dbReference type="PROSITE" id="PS50088">
    <property type="entry name" value="ANK_REPEAT"/>
    <property type="match status" value="1"/>
</dbReference>
<evidence type="ECO:0000313" key="4">
    <source>
        <dbReference type="EMBL" id="PVU99110.1"/>
    </source>
</evidence>
<evidence type="ECO:0000256" key="3">
    <source>
        <dbReference type="PROSITE-ProRule" id="PRU00023"/>
    </source>
</evidence>
<dbReference type="STRING" id="61424.A0A2T9Z3D8"/>
<keyword evidence="1" id="KW-0677">Repeat</keyword>
<dbReference type="SMART" id="SM00248">
    <property type="entry name" value="ANK"/>
    <property type="match status" value="8"/>
</dbReference>
<feature type="repeat" description="ANK" evidence="3">
    <location>
        <begin position="640"/>
        <end position="672"/>
    </location>
</feature>
<dbReference type="AlphaFoldDB" id="A0A2T9Z3D8"/>
<dbReference type="EMBL" id="MBFT01000051">
    <property type="protein sequence ID" value="PVU99110.1"/>
    <property type="molecule type" value="Genomic_DNA"/>
</dbReference>
<dbReference type="PANTHER" id="PTHR24198:SF165">
    <property type="entry name" value="ANKYRIN REPEAT-CONTAINING PROTEIN-RELATED"/>
    <property type="match status" value="1"/>
</dbReference>
<protein>
    <submittedName>
        <fullName evidence="4">Uncharacterized protein</fullName>
    </submittedName>
</protein>
<reference evidence="4 5" key="1">
    <citation type="journal article" date="2018" name="MBio">
        <title>Comparative Genomics Reveals the Core Gene Toolbox for the Fungus-Insect Symbiosis.</title>
        <authorList>
            <person name="Wang Y."/>
            <person name="Stata M."/>
            <person name="Wang W."/>
            <person name="Stajich J.E."/>
            <person name="White M.M."/>
            <person name="Moncalvo J.M."/>
        </authorList>
    </citation>
    <scope>NUCLEOTIDE SEQUENCE [LARGE SCALE GENOMIC DNA]</scope>
    <source>
        <strain evidence="4 5">AUS-77-4</strain>
    </source>
</reference>
<evidence type="ECO:0000256" key="1">
    <source>
        <dbReference type="ARBA" id="ARBA00022737"/>
    </source>
</evidence>
<dbReference type="Proteomes" id="UP000245699">
    <property type="component" value="Unassembled WGS sequence"/>
</dbReference>
<comment type="caution">
    <text evidence="4">The sequence shown here is derived from an EMBL/GenBank/DDBJ whole genome shotgun (WGS) entry which is preliminary data.</text>
</comment>
<dbReference type="InterPro" id="IPR002110">
    <property type="entry name" value="Ankyrin_rpt"/>
</dbReference>
<dbReference type="PANTHER" id="PTHR24198">
    <property type="entry name" value="ANKYRIN REPEAT AND PROTEIN KINASE DOMAIN-CONTAINING PROTEIN"/>
    <property type="match status" value="1"/>
</dbReference>
<organism evidence="4 5">
    <name type="scientific">Furculomyces boomerangus</name>
    <dbReference type="NCBI Taxonomy" id="61424"/>
    <lineage>
        <taxon>Eukaryota</taxon>
        <taxon>Fungi</taxon>
        <taxon>Fungi incertae sedis</taxon>
        <taxon>Zoopagomycota</taxon>
        <taxon>Kickxellomycotina</taxon>
        <taxon>Harpellomycetes</taxon>
        <taxon>Harpellales</taxon>
        <taxon>Harpellaceae</taxon>
        <taxon>Furculomyces</taxon>
    </lineage>
</organism>
<accession>A0A2T9Z3D8</accession>